<name>A0ABP1FNH3_9CHLO</name>
<proteinExistence type="predicted"/>
<keyword evidence="2" id="KW-1185">Reference proteome</keyword>
<evidence type="ECO:0000313" key="1">
    <source>
        <dbReference type="EMBL" id="CAL5220946.1"/>
    </source>
</evidence>
<comment type="caution">
    <text evidence="1">The sequence shown here is derived from an EMBL/GenBank/DDBJ whole genome shotgun (WGS) entry which is preliminary data.</text>
</comment>
<reference evidence="1 2" key="1">
    <citation type="submission" date="2024-06" db="EMBL/GenBank/DDBJ databases">
        <authorList>
            <person name="Kraege A."/>
            <person name="Thomma B."/>
        </authorList>
    </citation>
    <scope>NUCLEOTIDE SEQUENCE [LARGE SCALE GENOMIC DNA]</scope>
</reference>
<protein>
    <submittedName>
        <fullName evidence="1">G3048 protein</fullName>
    </submittedName>
</protein>
<organism evidence="1 2">
    <name type="scientific">Coccomyxa viridis</name>
    <dbReference type="NCBI Taxonomy" id="1274662"/>
    <lineage>
        <taxon>Eukaryota</taxon>
        <taxon>Viridiplantae</taxon>
        <taxon>Chlorophyta</taxon>
        <taxon>core chlorophytes</taxon>
        <taxon>Trebouxiophyceae</taxon>
        <taxon>Trebouxiophyceae incertae sedis</taxon>
        <taxon>Coccomyxaceae</taxon>
        <taxon>Coccomyxa</taxon>
    </lineage>
</organism>
<evidence type="ECO:0000313" key="2">
    <source>
        <dbReference type="Proteomes" id="UP001497392"/>
    </source>
</evidence>
<accession>A0ABP1FNH3</accession>
<dbReference type="EMBL" id="CAXHTA020000004">
    <property type="protein sequence ID" value="CAL5220946.1"/>
    <property type="molecule type" value="Genomic_DNA"/>
</dbReference>
<gene>
    <name evidence="1" type="primary">g3048</name>
    <name evidence="1" type="ORF">VP750_LOCUS2605</name>
</gene>
<sequence length="156" mass="17016">MPRALASLREGALLLLCSGSVFLLLTVMLGASKKVYQLVQPHIDEDPQWLTALPSAQLGMQREAPVKHAVPSWQPATAALDTTETPLPVLQAQRENSTLFVGFANGGYVPLMRNWAAHLQRLGLPHLVISLDEPALQACREHGIHTVPWMLSLGSQ</sequence>
<dbReference type="Proteomes" id="UP001497392">
    <property type="component" value="Unassembled WGS sequence"/>
</dbReference>